<dbReference type="AlphaFoldDB" id="A0A285E944"/>
<dbReference type="Pfam" id="PF01872">
    <property type="entry name" value="RibD_C"/>
    <property type="match status" value="1"/>
</dbReference>
<protein>
    <submittedName>
        <fullName evidence="2">RibD C-terminal domain-containing protein</fullName>
    </submittedName>
</protein>
<evidence type="ECO:0000259" key="1">
    <source>
        <dbReference type="Pfam" id="PF01872"/>
    </source>
</evidence>
<organism evidence="2 3">
    <name type="scientific">Geodermatophilus sabuli</name>
    <dbReference type="NCBI Taxonomy" id="1564158"/>
    <lineage>
        <taxon>Bacteria</taxon>
        <taxon>Bacillati</taxon>
        <taxon>Actinomycetota</taxon>
        <taxon>Actinomycetes</taxon>
        <taxon>Geodermatophilales</taxon>
        <taxon>Geodermatophilaceae</taxon>
        <taxon>Geodermatophilus</taxon>
    </lineage>
</organism>
<dbReference type="InterPro" id="IPR002734">
    <property type="entry name" value="RibDG_C"/>
</dbReference>
<evidence type="ECO:0000313" key="3">
    <source>
        <dbReference type="Proteomes" id="UP000219514"/>
    </source>
</evidence>
<dbReference type="EMBL" id="OBDO01000002">
    <property type="protein sequence ID" value="SNX95649.1"/>
    <property type="molecule type" value="Genomic_DNA"/>
</dbReference>
<keyword evidence="3" id="KW-1185">Reference proteome</keyword>
<dbReference type="InterPro" id="IPR024072">
    <property type="entry name" value="DHFR-like_dom_sf"/>
</dbReference>
<dbReference type="OrthoDB" id="2313602at2"/>
<feature type="domain" description="Bacterial bifunctional deaminase-reductase C-terminal" evidence="1">
    <location>
        <begin position="8"/>
        <end position="178"/>
    </location>
</feature>
<name>A0A285E944_9ACTN</name>
<evidence type="ECO:0000313" key="2">
    <source>
        <dbReference type="EMBL" id="SNX95649.1"/>
    </source>
</evidence>
<dbReference type="GO" id="GO:0009231">
    <property type="term" value="P:riboflavin biosynthetic process"/>
    <property type="evidence" value="ECO:0007669"/>
    <property type="project" value="InterPro"/>
</dbReference>
<dbReference type="PANTHER" id="PTHR38011:SF12">
    <property type="entry name" value="BIFUNCTIONAL DEAMINASE-REDUCTASE DOMAIN PROTEIN"/>
    <property type="match status" value="1"/>
</dbReference>
<reference evidence="2 3" key="1">
    <citation type="submission" date="2017-09" db="EMBL/GenBank/DDBJ databases">
        <authorList>
            <person name="Ehlers B."/>
            <person name="Leendertz F.H."/>
        </authorList>
    </citation>
    <scope>NUCLEOTIDE SEQUENCE [LARGE SCALE GENOMIC DNA]</scope>
    <source>
        <strain evidence="2 3">DSM 46844</strain>
    </source>
</reference>
<dbReference type="SUPFAM" id="SSF53597">
    <property type="entry name" value="Dihydrofolate reductase-like"/>
    <property type="match status" value="1"/>
</dbReference>
<dbReference type="RefSeq" id="WP_097205656.1">
    <property type="nucleotide sequence ID" value="NZ_JACHXB010000003.1"/>
</dbReference>
<gene>
    <name evidence="2" type="ORF">SAMN06893097_102352</name>
</gene>
<dbReference type="Proteomes" id="UP000219514">
    <property type="component" value="Unassembled WGS sequence"/>
</dbReference>
<dbReference type="InterPro" id="IPR050765">
    <property type="entry name" value="Riboflavin_Biosynth_HTPR"/>
</dbReference>
<dbReference type="PANTHER" id="PTHR38011">
    <property type="entry name" value="DIHYDROFOLATE REDUCTASE FAMILY PROTEIN (AFU_ORTHOLOGUE AFUA_8G06820)"/>
    <property type="match status" value="1"/>
</dbReference>
<accession>A0A285E944</accession>
<dbReference type="GO" id="GO:0008703">
    <property type="term" value="F:5-amino-6-(5-phosphoribosylamino)uracil reductase activity"/>
    <property type="evidence" value="ECO:0007669"/>
    <property type="project" value="InterPro"/>
</dbReference>
<proteinExistence type="predicted"/>
<sequence length="214" mass="22819">MTELRVHNLSVSLDGYGAGPDQTTENPLGVGGELLHEWIFGDRTPVDERFVAAGVDGVGATIMGRNMFGPVRGPWPDASWRGWWGEDPPFHHDVFVLTHHPRPSLEMAGGTTFHFVTDGIEAALARARDAAAGRAVRLGGGMATVRQYLRAGLVDELHVAVVPVLLGGGERLFDDLGDALSGWTCVEYAPSPSVAHVRLRPRQPGSGATPDAAL</sequence>
<dbReference type="Gene3D" id="3.40.430.10">
    <property type="entry name" value="Dihydrofolate Reductase, subunit A"/>
    <property type="match status" value="1"/>
</dbReference>